<accession>A0ABR3X015</accession>
<dbReference type="SUPFAM" id="SSF53474">
    <property type="entry name" value="alpha/beta-Hydrolases"/>
    <property type="match status" value="1"/>
</dbReference>
<reference evidence="3 4" key="1">
    <citation type="journal article" date="2024" name="IMA Fungus">
        <title>IMA Genome - F19 : A genome assembly and annotation guide to empower mycologists, including annotated draft genome sequences of Ceratocystis pirilliformis, Diaporthe australafricana, Fusarium ophioides, Paecilomyces lecythidis, and Sporothrix stenoceras.</title>
        <authorList>
            <person name="Aylward J."/>
            <person name="Wilson A.M."/>
            <person name="Visagie C.M."/>
            <person name="Spraker J."/>
            <person name="Barnes I."/>
            <person name="Buitendag C."/>
            <person name="Ceriani C."/>
            <person name="Del Mar Angel L."/>
            <person name="du Plessis D."/>
            <person name="Fuchs T."/>
            <person name="Gasser K."/>
            <person name="Kramer D."/>
            <person name="Li W."/>
            <person name="Munsamy K."/>
            <person name="Piso A."/>
            <person name="Price J.L."/>
            <person name="Sonnekus B."/>
            <person name="Thomas C."/>
            <person name="van der Nest A."/>
            <person name="van Dijk A."/>
            <person name="van Heerden A."/>
            <person name="van Vuuren N."/>
            <person name="Yilmaz N."/>
            <person name="Duong T.A."/>
            <person name="van der Merwe N.A."/>
            <person name="Wingfield M.J."/>
            <person name="Wingfield B.D."/>
        </authorList>
    </citation>
    <scope>NUCLEOTIDE SEQUENCE [LARGE SCALE GENOMIC DNA]</scope>
    <source>
        <strain evidence="3 4">CMW 18167</strain>
    </source>
</reference>
<dbReference type="Pfam" id="PF08530">
    <property type="entry name" value="PepX_C"/>
    <property type="match status" value="1"/>
</dbReference>
<comment type="caution">
    <text evidence="3">The sequence shown here is derived from an EMBL/GenBank/DDBJ whole genome shotgun (WGS) entry which is preliminary data.</text>
</comment>
<dbReference type="Gene3D" id="2.60.120.260">
    <property type="entry name" value="Galactose-binding domain-like"/>
    <property type="match status" value="1"/>
</dbReference>
<dbReference type="Gene3D" id="3.40.50.1820">
    <property type="entry name" value="alpha/beta hydrolase"/>
    <property type="match status" value="1"/>
</dbReference>
<keyword evidence="4" id="KW-1185">Reference proteome</keyword>
<dbReference type="EMBL" id="JAVDPF010000036">
    <property type="protein sequence ID" value="KAL1869038.1"/>
    <property type="molecule type" value="Genomic_DNA"/>
</dbReference>
<keyword evidence="1" id="KW-0378">Hydrolase</keyword>
<dbReference type="InterPro" id="IPR050585">
    <property type="entry name" value="Xaa-Pro_dipeptidyl-ppase/CocE"/>
</dbReference>
<protein>
    <recommendedName>
        <fullName evidence="2">Xaa-Pro dipeptidyl-peptidase C-terminal domain-containing protein</fullName>
    </recommendedName>
</protein>
<evidence type="ECO:0000313" key="4">
    <source>
        <dbReference type="Proteomes" id="UP001583193"/>
    </source>
</evidence>
<dbReference type="InterPro" id="IPR029058">
    <property type="entry name" value="AB_hydrolase_fold"/>
</dbReference>
<evidence type="ECO:0000259" key="2">
    <source>
        <dbReference type="SMART" id="SM00939"/>
    </source>
</evidence>
<gene>
    <name evidence="3" type="ORF">Plec18167_008041</name>
</gene>
<evidence type="ECO:0000313" key="3">
    <source>
        <dbReference type="EMBL" id="KAL1869038.1"/>
    </source>
</evidence>
<name>A0ABR3X015_9EURO</name>
<dbReference type="InterPro" id="IPR008979">
    <property type="entry name" value="Galactose-bd-like_sf"/>
</dbReference>
<dbReference type="Proteomes" id="UP001583193">
    <property type="component" value="Unassembled WGS sequence"/>
</dbReference>
<dbReference type="InterPro" id="IPR005674">
    <property type="entry name" value="CocE/Ser_esterase"/>
</dbReference>
<dbReference type="InterPro" id="IPR000383">
    <property type="entry name" value="Xaa-Pro-like_dom"/>
</dbReference>
<sequence length="528" mass="59318">MRDGVKLRADIYRPKTDDKVPAIIMWGPYGKSGNGILNLHLFPLRAGIPQSKLSGYENFEGLDPAEWVPKGYAVINIDPRGINDSEGDFYWWGTQDGRDGHDAVEEIAKLPWCTGKVSMAGNSWLGMSQWYIAAETPPHLTCIAPLEGAGDVIREDLCRGGILNLGFMSTIQNTLRGRNNQEDVAATIQQSQTTNEYWEDKRAKLDKIEVPAYILGSYSTGLHTLGAIRAYEEIKHERKWLTIHDTQEWYDLYSEQRIQDLEKFFARYLKGENNGWEETPSVRVSFLGFNIPSVPYKGFPDLPWRLPNTRSRRLYLTAENKLSVTKPNSASSIVYQADAPSRLTGENDNELHFFFRFSEQTILTGPSRVVIHISAPHNDDLDVYAQIGKADEDGNLLQNNNIPLSALGVSTSSEIPPIKPLKYLGPQGIIRASRRDVSEKLSTPYWKTLSNAKIEPVPPGKAIQLENYIWPTGIIFQPGEQLVLKISGHDMTLAELEVLVDSFKNGNKGTHELHVGGHFDSYLDVYTL</sequence>
<dbReference type="NCBIfam" id="TIGR00976">
    <property type="entry name" value="CocE_NonD"/>
    <property type="match status" value="1"/>
</dbReference>
<dbReference type="PANTHER" id="PTHR43056">
    <property type="entry name" value="PEPTIDASE S9 PROLYL OLIGOPEPTIDASE"/>
    <property type="match status" value="1"/>
</dbReference>
<dbReference type="SMART" id="SM00939">
    <property type="entry name" value="PepX_C"/>
    <property type="match status" value="1"/>
</dbReference>
<feature type="domain" description="Xaa-Pro dipeptidyl-peptidase C-terminal" evidence="2">
    <location>
        <begin position="262"/>
        <end position="524"/>
    </location>
</feature>
<organism evidence="3 4">
    <name type="scientific">Paecilomyces lecythidis</name>
    <dbReference type="NCBI Taxonomy" id="3004212"/>
    <lineage>
        <taxon>Eukaryota</taxon>
        <taxon>Fungi</taxon>
        <taxon>Dikarya</taxon>
        <taxon>Ascomycota</taxon>
        <taxon>Pezizomycotina</taxon>
        <taxon>Eurotiomycetes</taxon>
        <taxon>Eurotiomycetidae</taxon>
        <taxon>Eurotiales</taxon>
        <taxon>Thermoascaceae</taxon>
        <taxon>Paecilomyces</taxon>
    </lineage>
</organism>
<dbReference type="SUPFAM" id="SSF49785">
    <property type="entry name" value="Galactose-binding domain-like"/>
    <property type="match status" value="1"/>
</dbReference>
<dbReference type="InterPro" id="IPR013736">
    <property type="entry name" value="Xaa-Pro_dipept_C"/>
</dbReference>
<evidence type="ECO:0000256" key="1">
    <source>
        <dbReference type="ARBA" id="ARBA00022801"/>
    </source>
</evidence>
<proteinExistence type="predicted"/>
<dbReference type="Gene3D" id="1.10.3020.20">
    <property type="match status" value="1"/>
</dbReference>
<dbReference type="Pfam" id="PF02129">
    <property type="entry name" value="Peptidase_S15"/>
    <property type="match status" value="1"/>
</dbReference>
<dbReference type="PANTHER" id="PTHR43056:SF10">
    <property type="entry name" value="COCE_NOND FAMILY, PUTATIVE (AFU_ORTHOLOGUE AFUA_7G00600)-RELATED"/>
    <property type="match status" value="1"/>
</dbReference>